<accession>E0SSD5</accession>
<dbReference type="KEGG" id="iag:Igag_0572"/>
<evidence type="ECO:0000256" key="1">
    <source>
        <dbReference type="ARBA" id="ARBA00008876"/>
    </source>
</evidence>
<name>E0SSD5_IGNAA</name>
<dbReference type="STRING" id="583356.Igag_0572"/>
<dbReference type="EC" id="4.2.1.32" evidence="4"/>
<dbReference type="BioCyc" id="IAGG583356:GHAH-573-MONOMER"/>
<protein>
    <submittedName>
        <fullName evidence="4">Hydro-lyase, Fe-S type, tartrate/fumarate subfamily, beta subunit</fullName>
        <ecNumber evidence="4">4.2.1.32</ecNumber>
    </submittedName>
</protein>
<dbReference type="EMBL" id="CP002098">
    <property type="protein sequence ID" value="ADM27407.1"/>
    <property type="molecule type" value="Genomic_DNA"/>
</dbReference>
<dbReference type="AlphaFoldDB" id="E0SSD5"/>
<dbReference type="PANTHER" id="PTHR43351:SF2">
    <property type="entry name" value="L(+)-TARTRATE DEHYDRATASE SUBUNIT BETA-RELATED"/>
    <property type="match status" value="1"/>
</dbReference>
<dbReference type="InterPro" id="IPR004647">
    <property type="entry name" value="Fe-S_hydro-lyase_TtdB-typ_cat"/>
</dbReference>
<organism evidence="4 5">
    <name type="scientific">Ignisphaera aggregans (strain DSM 17230 / JCM 13409 / AQ1.S1)</name>
    <dbReference type="NCBI Taxonomy" id="583356"/>
    <lineage>
        <taxon>Archaea</taxon>
        <taxon>Thermoproteota</taxon>
        <taxon>Thermoprotei</taxon>
        <taxon>Desulfurococcales</taxon>
        <taxon>Desulfurococcaceae</taxon>
        <taxon>Ignisphaera</taxon>
    </lineage>
</organism>
<dbReference type="NCBIfam" id="TIGR00723">
    <property type="entry name" value="ttdB_fumA_fumB"/>
    <property type="match status" value="1"/>
</dbReference>
<dbReference type="SUPFAM" id="SSF117457">
    <property type="entry name" value="FumA C-terminal domain-like"/>
    <property type="match status" value="1"/>
</dbReference>
<dbReference type="GO" id="GO:0008730">
    <property type="term" value="F:L(+)-tartrate dehydratase activity"/>
    <property type="evidence" value="ECO:0007669"/>
    <property type="project" value="UniProtKB-EC"/>
</dbReference>
<dbReference type="PANTHER" id="PTHR43351">
    <property type="entry name" value="L(+)-TARTRATE DEHYDRATASE SUBUNIT BETA"/>
    <property type="match status" value="1"/>
</dbReference>
<proteinExistence type="inferred from homology"/>
<gene>
    <name evidence="4" type="ordered locus">Igag_0572</name>
</gene>
<reference evidence="4 5" key="1">
    <citation type="journal article" date="2010" name="Stand. Genomic Sci.">
        <title>Complete genome sequence of Ignisphaera aggregans type strain (AQ1.S1).</title>
        <authorList>
            <person name="Goker M."/>
            <person name="Held B."/>
            <person name="Lapidus A."/>
            <person name="Nolan M."/>
            <person name="Spring S."/>
            <person name="Yasawong M."/>
            <person name="Lucas S."/>
            <person name="Glavina Del Rio T."/>
            <person name="Tice H."/>
            <person name="Cheng J.F."/>
            <person name="Goodwin L."/>
            <person name="Tapia R."/>
            <person name="Pitluck S."/>
            <person name="Liolios K."/>
            <person name="Ivanova N."/>
            <person name="Mavromatis K."/>
            <person name="Mikhailova N."/>
            <person name="Pati A."/>
            <person name="Chen A."/>
            <person name="Palaniappan K."/>
            <person name="Brambilla E."/>
            <person name="Land M."/>
            <person name="Hauser L."/>
            <person name="Chang Y.J."/>
            <person name="Jeffries C.D."/>
            <person name="Brettin T."/>
            <person name="Detter J.C."/>
            <person name="Han C."/>
            <person name="Rohde M."/>
            <person name="Sikorski J."/>
            <person name="Woyke T."/>
            <person name="Bristow J."/>
            <person name="Eisen J.A."/>
            <person name="Markowitz V."/>
            <person name="Hugenholtz P."/>
            <person name="Kyrpides N.C."/>
            <person name="Klenk H.P."/>
        </authorList>
    </citation>
    <scope>NUCLEOTIDE SEQUENCE [LARGE SCALE GENOMIC DNA]</scope>
    <source>
        <strain evidence="5">DSM 17230 / JCM 13409 / AQ1.S1</strain>
    </source>
</reference>
<sequence>MDRIYRLKTPISEDDIKGIEIGDRVYITGTIVTARDAVHRRFLIERQPLPIDLKGLALFHAGPVVSRAGDKWIVVSIGPTTSTRMEPYEAEFIEKTGVRVIIGKGFMGTRTAEACRRFGCIVTLFPGGCAAIATQSIRDVIGVYWLDLGIPEALWILQVEDFGPLIVTIDSHGNNIYDTRSREIQQRVSIIKGKQL</sequence>
<keyword evidence="2 4" id="KW-0456">Lyase</keyword>
<comment type="similarity">
    <text evidence="1">Belongs to the class-I fumarase family.</text>
</comment>
<dbReference type="Proteomes" id="UP000001304">
    <property type="component" value="Chromosome"/>
</dbReference>
<dbReference type="HOGENOM" id="CLU_098588_0_0_2"/>
<evidence type="ECO:0000256" key="2">
    <source>
        <dbReference type="ARBA" id="ARBA00023239"/>
    </source>
</evidence>
<dbReference type="InterPro" id="IPR036660">
    <property type="entry name" value="Fe-S_hydroAse_TtdB_cat_sf"/>
</dbReference>
<feature type="domain" description="Fe-S hydro-lyase tartrate dehydratase beta-type catalytic" evidence="3">
    <location>
        <begin position="7"/>
        <end position="179"/>
    </location>
</feature>
<dbReference type="Pfam" id="PF05683">
    <property type="entry name" value="Fumerase_C"/>
    <property type="match status" value="1"/>
</dbReference>
<evidence type="ECO:0000259" key="3">
    <source>
        <dbReference type="Pfam" id="PF05683"/>
    </source>
</evidence>
<evidence type="ECO:0000313" key="5">
    <source>
        <dbReference type="Proteomes" id="UP000001304"/>
    </source>
</evidence>
<keyword evidence="5" id="KW-1185">Reference proteome</keyword>
<evidence type="ECO:0000313" key="4">
    <source>
        <dbReference type="EMBL" id="ADM27407.1"/>
    </source>
</evidence>
<dbReference type="Gene3D" id="3.20.130.10">
    <property type="entry name" value="Fe-S hydro-lyase, tartrate dehydratase beta-type, catalytic domain"/>
    <property type="match status" value="1"/>
</dbReference>